<organism evidence="1 2">
    <name type="scientific">Trichonephila clavata</name>
    <name type="common">Joro spider</name>
    <name type="synonym">Nephila clavata</name>
    <dbReference type="NCBI Taxonomy" id="2740835"/>
    <lineage>
        <taxon>Eukaryota</taxon>
        <taxon>Metazoa</taxon>
        <taxon>Ecdysozoa</taxon>
        <taxon>Arthropoda</taxon>
        <taxon>Chelicerata</taxon>
        <taxon>Arachnida</taxon>
        <taxon>Araneae</taxon>
        <taxon>Araneomorphae</taxon>
        <taxon>Entelegynae</taxon>
        <taxon>Araneoidea</taxon>
        <taxon>Nephilidae</taxon>
        <taxon>Trichonephila</taxon>
    </lineage>
</organism>
<reference evidence="1" key="1">
    <citation type="submission" date="2020-07" db="EMBL/GenBank/DDBJ databases">
        <title>Multicomponent nature underlies the extraordinary mechanical properties of spider dragline silk.</title>
        <authorList>
            <person name="Kono N."/>
            <person name="Nakamura H."/>
            <person name="Mori M."/>
            <person name="Yoshida Y."/>
            <person name="Ohtoshi R."/>
            <person name="Malay A.D."/>
            <person name="Moran D.A.P."/>
            <person name="Tomita M."/>
            <person name="Numata K."/>
            <person name="Arakawa K."/>
        </authorList>
    </citation>
    <scope>NUCLEOTIDE SEQUENCE</scope>
</reference>
<evidence type="ECO:0000313" key="2">
    <source>
        <dbReference type="Proteomes" id="UP000887116"/>
    </source>
</evidence>
<gene>
    <name evidence="1" type="ORF">TNCT_179981</name>
</gene>
<sequence>MNAIKERNEGKVSTEAILRYSRITRYVLLRSLAWYNTSPKLDFIDEELSYHEFCDISNVVNILLKIFCDDFDKILESGDNICLDSEIEYAQFLLSRCKLLCLEPTYSSFLLVSAFLNNLVLRDGENLECFRIMYITEFCFLVLHRRFFWKIFDSKDGYQNLQKFCDEFHDNFTKDSTLRDLRKRTVGAKWINIVQNCVDASLVSFFLEDGEVKLFEEEYSKINDMECKSDHLREIESLLFPPCERSETEIFCKICDSKCHNYLVYVSQFCS</sequence>
<dbReference type="AlphaFoldDB" id="A0A8X6KK60"/>
<dbReference type="OrthoDB" id="10367295at2759"/>
<dbReference type="Proteomes" id="UP000887116">
    <property type="component" value="Unassembled WGS sequence"/>
</dbReference>
<proteinExistence type="predicted"/>
<name>A0A8X6KK60_TRICU</name>
<comment type="caution">
    <text evidence="1">The sequence shown here is derived from an EMBL/GenBank/DDBJ whole genome shotgun (WGS) entry which is preliminary data.</text>
</comment>
<accession>A0A8X6KK60</accession>
<dbReference type="EMBL" id="BMAO01031618">
    <property type="protein sequence ID" value="GFQ76459.1"/>
    <property type="molecule type" value="Genomic_DNA"/>
</dbReference>
<protein>
    <submittedName>
        <fullName evidence="1">Uncharacterized protein</fullName>
    </submittedName>
</protein>
<evidence type="ECO:0000313" key="1">
    <source>
        <dbReference type="EMBL" id="GFQ76459.1"/>
    </source>
</evidence>
<keyword evidence="2" id="KW-1185">Reference proteome</keyword>